<dbReference type="AlphaFoldDB" id="A0A6A7ZSB2"/>
<protein>
    <submittedName>
        <fullName evidence="1">Uncharacterized protein</fullName>
    </submittedName>
</protein>
<organism evidence="1">
    <name type="scientific">Rhizobium meliloti</name>
    <name type="common">Ensifer meliloti</name>
    <name type="synonym">Sinorhizobium meliloti</name>
    <dbReference type="NCBI Taxonomy" id="382"/>
    <lineage>
        <taxon>Bacteria</taxon>
        <taxon>Pseudomonadati</taxon>
        <taxon>Pseudomonadota</taxon>
        <taxon>Alphaproteobacteria</taxon>
        <taxon>Hyphomicrobiales</taxon>
        <taxon>Rhizobiaceae</taxon>
        <taxon>Sinorhizobium/Ensifer group</taxon>
        <taxon>Sinorhizobium</taxon>
    </lineage>
</organism>
<sequence>MLGDWDMDDRDTNHNCEKNSASDLLEIAAQLAALAEDIKTLAAMPIEQISTLIEPGDRPEASSERPCFPHEWVRPSLFCRP</sequence>
<accession>A0A6A7ZSB2</accession>
<gene>
    <name evidence="1" type="ORF">GHK45_19210</name>
</gene>
<comment type="caution">
    <text evidence="1">The sequence shown here is derived from an EMBL/GenBank/DDBJ whole genome shotgun (WGS) entry which is preliminary data.</text>
</comment>
<reference evidence="1" key="1">
    <citation type="journal article" date="2013" name="Genome Biol.">
        <title>Comparative genomics of the core and accessory genomes of 48 Sinorhizobium strains comprising five genospecies.</title>
        <authorList>
            <person name="Sugawara M."/>
            <person name="Epstein B."/>
            <person name="Badgley B.D."/>
            <person name="Unno T."/>
            <person name="Xu L."/>
            <person name="Reese J."/>
            <person name="Gyaneshwar P."/>
            <person name="Denny R."/>
            <person name="Mudge J."/>
            <person name="Bharti A.K."/>
            <person name="Farmer A.D."/>
            <person name="May G.D."/>
            <person name="Woodward J.E."/>
            <person name="Medigue C."/>
            <person name="Vallenet D."/>
            <person name="Lajus A."/>
            <person name="Rouy Z."/>
            <person name="Martinez-Vaz B."/>
            <person name="Tiffin P."/>
            <person name="Young N.D."/>
            <person name="Sadowsky M.J."/>
        </authorList>
    </citation>
    <scope>NUCLEOTIDE SEQUENCE</scope>
    <source>
        <strain evidence="1">M30</strain>
    </source>
</reference>
<dbReference type="EMBL" id="WISP01000144">
    <property type="protein sequence ID" value="MQW05796.1"/>
    <property type="molecule type" value="Genomic_DNA"/>
</dbReference>
<name>A0A6A7ZSB2_RHIML</name>
<proteinExistence type="predicted"/>
<evidence type="ECO:0000313" key="1">
    <source>
        <dbReference type="EMBL" id="MQW05796.1"/>
    </source>
</evidence>